<keyword evidence="2" id="KW-1133">Transmembrane helix</keyword>
<dbReference type="Gene3D" id="2.60.120.10">
    <property type="entry name" value="Jelly Rolls"/>
    <property type="match status" value="1"/>
</dbReference>
<dbReference type="Pfam" id="PF07885">
    <property type="entry name" value="Ion_trans_2"/>
    <property type="match status" value="1"/>
</dbReference>
<dbReference type="SMART" id="SM00100">
    <property type="entry name" value="cNMP"/>
    <property type="match status" value="1"/>
</dbReference>
<feature type="transmembrane region" description="Helical" evidence="2">
    <location>
        <begin position="304"/>
        <end position="322"/>
    </location>
</feature>
<dbReference type="KEGG" id="tet:TTHERM_000427518"/>
<evidence type="ECO:0000313" key="4">
    <source>
        <dbReference type="EMBL" id="EWS74973.1"/>
    </source>
</evidence>
<dbReference type="GO" id="GO:0035725">
    <property type="term" value="P:sodium ion transmembrane transport"/>
    <property type="evidence" value="ECO:0007669"/>
    <property type="project" value="TreeGrafter"/>
</dbReference>
<dbReference type="PROSITE" id="PS50042">
    <property type="entry name" value="CNMP_BINDING_3"/>
    <property type="match status" value="1"/>
</dbReference>
<dbReference type="RefSeq" id="XP_012652514.1">
    <property type="nucleotide sequence ID" value="XM_012797060.1"/>
</dbReference>
<dbReference type="AlphaFoldDB" id="W7XEE0"/>
<dbReference type="OrthoDB" id="291106at2759"/>
<dbReference type="Pfam" id="PF00027">
    <property type="entry name" value="cNMP_binding"/>
    <property type="match status" value="1"/>
</dbReference>
<feature type="transmembrane region" description="Helical" evidence="2">
    <location>
        <begin position="334"/>
        <end position="362"/>
    </location>
</feature>
<feature type="region of interest" description="Disordered" evidence="1">
    <location>
        <begin position="98"/>
        <end position="118"/>
    </location>
</feature>
<feature type="region of interest" description="Disordered" evidence="1">
    <location>
        <begin position="1"/>
        <end position="28"/>
    </location>
</feature>
<dbReference type="SUPFAM" id="SSF81324">
    <property type="entry name" value="Voltage-gated potassium channels"/>
    <property type="match status" value="1"/>
</dbReference>
<dbReference type="Gene3D" id="1.10.287.70">
    <property type="match status" value="1"/>
</dbReference>
<dbReference type="GO" id="GO:0005249">
    <property type="term" value="F:voltage-gated potassium channel activity"/>
    <property type="evidence" value="ECO:0007669"/>
    <property type="project" value="TreeGrafter"/>
</dbReference>
<dbReference type="InterPro" id="IPR018490">
    <property type="entry name" value="cNMP-bd_dom_sf"/>
</dbReference>
<dbReference type="EMBL" id="GG662724">
    <property type="protein sequence ID" value="EWS74973.1"/>
    <property type="molecule type" value="Genomic_DNA"/>
</dbReference>
<dbReference type="InParanoid" id="W7XEE0"/>
<dbReference type="Proteomes" id="UP000009168">
    <property type="component" value="Unassembled WGS sequence"/>
</dbReference>
<feature type="compositionally biased region" description="Polar residues" evidence="1">
    <location>
        <begin position="1"/>
        <end position="11"/>
    </location>
</feature>
<feature type="transmembrane region" description="Helical" evidence="2">
    <location>
        <begin position="418"/>
        <end position="435"/>
    </location>
</feature>
<proteinExistence type="predicted"/>
<dbReference type="PANTHER" id="PTHR45689">
    <property type="entry name" value="I[[H]] CHANNEL, ISOFORM E"/>
    <property type="match status" value="1"/>
</dbReference>
<evidence type="ECO:0000259" key="3">
    <source>
        <dbReference type="PROSITE" id="PS50042"/>
    </source>
</evidence>
<dbReference type="InterPro" id="IPR000595">
    <property type="entry name" value="cNMP-bd_dom"/>
</dbReference>
<feature type="transmembrane region" description="Helical" evidence="2">
    <location>
        <begin position="224"/>
        <end position="247"/>
    </location>
</feature>
<keyword evidence="5" id="KW-1185">Reference proteome</keyword>
<accession>W7XEE0</accession>
<dbReference type="GeneID" id="24438910"/>
<feature type="transmembrane region" description="Helical" evidence="2">
    <location>
        <begin position="268"/>
        <end position="284"/>
    </location>
</feature>
<dbReference type="InterPro" id="IPR014710">
    <property type="entry name" value="RmlC-like_jellyroll"/>
</dbReference>
<dbReference type="CDD" id="cd00038">
    <property type="entry name" value="CAP_ED"/>
    <property type="match status" value="1"/>
</dbReference>
<dbReference type="InterPro" id="IPR051413">
    <property type="entry name" value="K/Na_HCN_channel"/>
</dbReference>
<evidence type="ECO:0000313" key="5">
    <source>
        <dbReference type="Proteomes" id="UP000009168"/>
    </source>
</evidence>
<dbReference type="PANTHER" id="PTHR45689:SF5">
    <property type="entry name" value="I[[H]] CHANNEL, ISOFORM E"/>
    <property type="match status" value="1"/>
</dbReference>
<feature type="transmembrane region" description="Helical" evidence="2">
    <location>
        <begin position="386"/>
        <end position="406"/>
    </location>
</feature>
<evidence type="ECO:0000256" key="1">
    <source>
        <dbReference type="SAM" id="MobiDB-lite"/>
    </source>
</evidence>
<dbReference type="GO" id="GO:0003254">
    <property type="term" value="P:regulation of membrane depolarization"/>
    <property type="evidence" value="ECO:0007669"/>
    <property type="project" value="TreeGrafter"/>
</dbReference>
<feature type="region of interest" description="Disordered" evidence="1">
    <location>
        <begin position="1106"/>
        <end position="1162"/>
    </location>
</feature>
<evidence type="ECO:0000256" key="2">
    <source>
        <dbReference type="SAM" id="Phobius"/>
    </source>
</evidence>
<sequence length="1242" mass="146324">MSINKSHNLLKNSIKERKEHDQYSEEWSPNSQMKLQHVLQYIKRLRDQKRAYNLVMNLPSRMLRSFDKNKFDLLNDKAFHYDEKTYLQLINQNNINNNNLQNNISQTQEPKNQDKTRQTQSLNLSNSRYNNYFEQDSVLCDKKKQQTNSISKQISQIQIKNLKDNLITIKSSIVKILEQIPVILPSSPLKFIWDLIFMILLIICLFYLPITISFGFIFPDLISQCYLITIPTLILLNTFFQINTGYYKKGQVIISRFKIIKKYVKKTLIQDLICVFPLTFTLYYQTYKYQQKQYQDIDENNASFQLLLLPFIFKVFSINATLKNFEERFNLPKFLLNMIQLAKLLLTIIFINHLFACLWLYIARIERKYGVDQIWLNYNNIQNANWSQQYVAGFYFMTVTMITVGYGDFLPLNQQEQILSVITMMLACGVFGYTLNEVGSIFNNFFQVDREIKRKQILIQKFMSTKNINKRLQYQIREYLEYCWREQAETDYEEKQMIIDQLSDSLRQKLLFEANKIVLRDNPIFKQNFSKNVIEKTVPLILEMKYSPESIICQKGVLDDCSIYFIEKGSIEIVLNPKGNNQVQLLKLNKGESFGSHSFFTGLPRINNIRSCEFTTVLKIKRQDFLQLLSCYPEDYETFCFIRDQINFLNDYSKIGQVCKSCSSSYHMINDCQYLHYISNKARIIKMYNDENNINQTERTPHQRRNPNVNYHYKNSLVIQHDVVKQNLIFLEQNESLLNFSDEDTEFSDGYYNQESLRGQQNIQRYPNTDGSNFKKNIFLISEQSTLKEQENDSNFKYPLTKKNTISKFGQDYNHTVSRSLNTIDKNLDSALENTTFQNDILSLNIPDISQQQQNIQFNSPSLEYDATSKKNVITPSSRKNYDMQFNTINRMRTNTADKSENNYDQNISFNQAYQNFSCEANNRQGLQTKLQNQQANEDSFAKKSKSISHQQQKSLKNRSQISQDEFEKTLSSENKNMQGSNGNDRKKNRLQKSPTEQISLILKQVKILVNQNQHNQINEKKKTQQMEDDIGQFDIFLNFEKMRQFIKYNPRYNFSSVISRFNQIQDLKNKNIRSKKSCRIKKLTTQVLTKTQFNTQLDSKKLQKNISSNKQITNNQYEHTESKQDSKKVHTYSAKQDSDLDPTSQETQSQNPKNFSKANNFNNDISFQVGNIQQTISQIIEGINKKQQLENFSINPNRRELDIDSNNNSDIMSESSFQSKFGINKFQQQQVGAFERLKKDY</sequence>
<keyword evidence="2" id="KW-0472">Membrane</keyword>
<dbReference type="InterPro" id="IPR013099">
    <property type="entry name" value="K_chnl_dom"/>
</dbReference>
<feature type="compositionally biased region" description="Basic and acidic residues" evidence="1">
    <location>
        <begin position="13"/>
        <end position="23"/>
    </location>
</feature>
<dbReference type="SUPFAM" id="SSF51206">
    <property type="entry name" value="cAMP-binding domain-like"/>
    <property type="match status" value="1"/>
</dbReference>
<feature type="compositionally biased region" description="Basic and acidic residues" evidence="1">
    <location>
        <begin position="1119"/>
        <end position="1129"/>
    </location>
</feature>
<gene>
    <name evidence="4" type="ORF">TTHERM_000427518</name>
</gene>
<reference evidence="5" key="1">
    <citation type="journal article" date="2006" name="PLoS Biol.">
        <title>Macronuclear genome sequence of the ciliate Tetrahymena thermophila, a model eukaryote.</title>
        <authorList>
            <person name="Eisen J.A."/>
            <person name="Coyne R.S."/>
            <person name="Wu M."/>
            <person name="Wu D."/>
            <person name="Thiagarajan M."/>
            <person name="Wortman J.R."/>
            <person name="Badger J.H."/>
            <person name="Ren Q."/>
            <person name="Amedeo P."/>
            <person name="Jones K.M."/>
            <person name="Tallon L.J."/>
            <person name="Delcher A.L."/>
            <person name="Salzberg S.L."/>
            <person name="Silva J.C."/>
            <person name="Haas B.J."/>
            <person name="Majoros W.H."/>
            <person name="Farzad M."/>
            <person name="Carlton J.M."/>
            <person name="Smith R.K. Jr."/>
            <person name="Garg J."/>
            <person name="Pearlman R.E."/>
            <person name="Karrer K.M."/>
            <person name="Sun L."/>
            <person name="Manning G."/>
            <person name="Elde N.C."/>
            <person name="Turkewitz A.P."/>
            <person name="Asai D.J."/>
            <person name="Wilkes D.E."/>
            <person name="Wang Y."/>
            <person name="Cai H."/>
            <person name="Collins K."/>
            <person name="Stewart B.A."/>
            <person name="Lee S.R."/>
            <person name="Wilamowska K."/>
            <person name="Weinberg Z."/>
            <person name="Ruzzo W.L."/>
            <person name="Wloga D."/>
            <person name="Gaertig J."/>
            <person name="Frankel J."/>
            <person name="Tsao C.-C."/>
            <person name="Gorovsky M.A."/>
            <person name="Keeling P.J."/>
            <person name="Waller R.F."/>
            <person name="Patron N.J."/>
            <person name="Cherry J.M."/>
            <person name="Stover N.A."/>
            <person name="Krieger C.J."/>
            <person name="del Toro C."/>
            <person name="Ryder H.F."/>
            <person name="Williamson S.C."/>
            <person name="Barbeau R.A."/>
            <person name="Hamilton E.P."/>
            <person name="Orias E."/>
        </authorList>
    </citation>
    <scope>NUCLEOTIDE SEQUENCE [LARGE SCALE GENOMIC DNA]</scope>
    <source>
        <strain evidence="5">SB210</strain>
    </source>
</reference>
<keyword evidence="2" id="KW-0812">Transmembrane</keyword>
<protein>
    <submittedName>
        <fullName evidence="4">Cation channel family protein</fullName>
    </submittedName>
</protein>
<feature type="compositionally biased region" description="Polar residues" evidence="1">
    <location>
        <begin position="1106"/>
        <end position="1118"/>
    </location>
</feature>
<feature type="domain" description="Cyclic nucleotide-binding" evidence="3">
    <location>
        <begin position="562"/>
        <end position="629"/>
    </location>
</feature>
<name>W7XEE0_TETTS</name>
<organism evidence="4 5">
    <name type="scientific">Tetrahymena thermophila (strain SB210)</name>
    <dbReference type="NCBI Taxonomy" id="312017"/>
    <lineage>
        <taxon>Eukaryota</taxon>
        <taxon>Sar</taxon>
        <taxon>Alveolata</taxon>
        <taxon>Ciliophora</taxon>
        <taxon>Intramacronucleata</taxon>
        <taxon>Oligohymenophorea</taxon>
        <taxon>Hymenostomatida</taxon>
        <taxon>Tetrahymenina</taxon>
        <taxon>Tetrahymenidae</taxon>
        <taxon>Tetrahymena</taxon>
    </lineage>
</organism>
<feature type="transmembrane region" description="Helical" evidence="2">
    <location>
        <begin position="195"/>
        <end position="218"/>
    </location>
</feature>
<feature type="compositionally biased region" description="Polar residues" evidence="1">
    <location>
        <begin position="1142"/>
        <end position="1162"/>
    </location>
</feature>
<dbReference type="Gene3D" id="1.10.287.630">
    <property type="entry name" value="Helix hairpin bin"/>
    <property type="match status" value="1"/>
</dbReference>
<feature type="region of interest" description="Disordered" evidence="1">
    <location>
        <begin position="933"/>
        <end position="992"/>
    </location>
</feature>
<feature type="compositionally biased region" description="Polar residues" evidence="1">
    <location>
        <begin position="972"/>
        <end position="983"/>
    </location>
</feature>
<dbReference type="GO" id="GO:0098855">
    <property type="term" value="C:HCN channel complex"/>
    <property type="evidence" value="ECO:0007669"/>
    <property type="project" value="TreeGrafter"/>
</dbReference>